<dbReference type="GO" id="GO:0000139">
    <property type="term" value="C:Golgi membrane"/>
    <property type="evidence" value="ECO:0007669"/>
    <property type="project" value="UniProtKB-SubCell"/>
</dbReference>
<dbReference type="OrthoDB" id="411524at2759"/>
<dbReference type="Pfam" id="PF13896">
    <property type="entry name" value="Glyco_transf_49"/>
    <property type="match status" value="1"/>
</dbReference>
<evidence type="ECO:0000313" key="9">
    <source>
        <dbReference type="Proteomes" id="UP000281553"/>
    </source>
</evidence>
<evidence type="ECO:0000256" key="1">
    <source>
        <dbReference type="ARBA" id="ARBA00004323"/>
    </source>
</evidence>
<protein>
    <recommendedName>
        <fullName evidence="10">Glycosyltransferase-like protein LARGE1</fullName>
    </recommendedName>
</protein>
<dbReference type="GO" id="GO:0015020">
    <property type="term" value="F:glucuronosyltransferase activity"/>
    <property type="evidence" value="ECO:0007669"/>
    <property type="project" value="TreeGrafter"/>
</dbReference>
<keyword evidence="5" id="KW-0333">Golgi apparatus</keyword>
<keyword evidence="7" id="KW-0325">Glycoprotein</keyword>
<dbReference type="Proteomes" id="UP000281553">
    <property type="component" value="Unassembled WGS sequence"/>
</dbReference>
<dbReference type="GO" id="GO:0042285">
    <property type="term" value="F:xylosyltransferase activity"/>
    <property type="evidence" value="ECO:0007669"/>
    <property type="project" value="TreeGrafter"/>
</dbReference>
<evidence type="ECO:0000256" key="6">
    <source>
        <dbReference type="ARBA" id="ARBA00023136"/>
    </source>
</evidence>
<name>A0A3P6TUM7_DIBLA</name>
<keyword evidence="4" id="KW-1133">Transmembrane helix</keyword>
<dbReference type="Pfam" id="PF01501">
    <property type="entry name" value="Glyco_transf_8"/>
    <property type="match status" value="1"/>
</dbReference>
<evidence type="ECO:0000256" key="2">
    <source>
        <dbReference type="ARBA" id="ARBA00022692"/>
    </source>
</evidence>
<dbReference type="PANTHER" id="PTHR12270">
    <property type="entry name" value="GLYCOSYLTRANSFERASE-RELATED"/>
    <property type="match status" value="1"/>
</dbReference>
<keyword evidence="2" id="KW-0812">Transmembrane</keyword>
<gene>
    <name evidence="8" type="ORF">DILT_LOCUS2211</name>
</gene>
<dbReference type="InterPro" id="IPR051292">
    <property type="entry name" value="Xyl/GlcA_transferase"/>
</dbReference>
<reference evidence="8 9" key="1">
    <citation type="submission" date="2018-11" db="EMBL/GenBank/DDBJ databases">
        <authorList>
            <consortium name="Pathogen Informatics"/>
        </authorList>
    </citation>
    <scope>NUCLEOTIDE SEQUENCE [LARGE SCALE GENOMIC DNA]</scope>
</reference>
<dbReference type="EMBL" id="UYRU01041804">
    <property type="protein sequence ID" value="VDK69998.1"/>
    <property type="molecule type" value="Genomic_DNA"/>
</dbReference>
<dbReference type="SUPFAM" id="SSF53448">
    <property type="entry name" value="Nucleotide-diphospho-sugar transferases"/>
    <property type="match status" value="2"/>
</dbReference>
<keyword evidence="9" id="KW-1185">Reference proteome</keyword>
<keyword evidence="6" id="KW-0472">Membrane</keyword>
<evidence type="ECO:0000256" key="7">
    <source>
        <dbReference type="ARBA" id="ARBA00023180"/>
    </source>
</evidence>
<dbReference type="AlphaFoldDB" id="A0A3P6TUM7"/>
<accession>A0A3P6TUM7</accession>
<dbReference type="GO" id="GO:0035269">
    <property type="term" value="P:protein O-linked glycosylation via mannose"/>
    <property type="evidence" value="ECO:0007669"/>
    <property type="project" value="TreeGrafter"/>
</dbReference>
<sequence>MSIKVLFQSWRIEGLMAHFYNIEPYLILFLDLDIVITCNLKNLWNYFDEFSDDEDRGFNTGVALMNIRKMRRNAWGDHWRNVTKHSLQRLSYTALADQDIVNAALFYDSRRVKRLPCKWNVQLADSVDYANCLRKNDFYTKFEDVFCENACILHWNKPIKPADATFPGHDAELQNVQKPTTPSTRVHPLLNQYSKLFKEHRLQSNILFLNSNYRLHRLEEMASHWDGPISLALYVTDKEVLLLTEYIQNIPILSNRQDLFIHLMFKEGNFYPINALRNIAMEYATTDYVFLVDFDFIPTPRMHTYLSDTLTSQISKVIMELKDKKQTGQNKGIKTSTPSKTKVTWEKDSRPVAYVIPAFETFYTQINFPINKSELLNQIKTGVVKPFRIDVWPAGHQATNYTHWYNSSVPYEVKWEADFEPYVVVKKTAARFDTRFLGFGWNKVAYAMLLDTLGYRFLVLPEVFVIHLPHSPSMDVSRFRNSPFFRMCLERFKVEFIKELAHNYGVRSLKYLQFRQRPNGL</sequence>
<proteinExistence type="predicted"/>
<dbReference type="Gene3D" id="3.90.550.10">
    <property type="entry name" value="Spore Coat Polysaccharide Biosynthesis Protein SpsA, Chain A"/>
    <property type="match status" value="2"/>
</dbReference>
<evidence type="ECO:0000256" key="4">
    <source>
        <dbReference type="ARBA" id="ARBA00022989"/>
    </source>
</evidence>
<evidence type="ECO:0008006" key="10">
    <source>
        <dbReference type="Google" id="ProtNLM"/>
    </source>
</evidence>
<dbReference type="PANTHER" id="PTHR12270:SF25">
    <property type="entry name" value="GLYCOSYLTRANSFERASE-LIKE PROTEIN LARGE"/>
    <property type="match status" value="1"/>
</dbReference>
<evidence type="ECO:0000256" key="3">
    <source>
        <dbReference type="ARBA" id="ARBA00022968"/>
    </source>
</evidence>
<dbReference type="InterPro" id="IPR029044">
    <property type="entry name" value="Nucleotide-diphossugar_trans"/>
</dbReference>
<dbReference type="InterPro" id="IPR002495">
    <property type="entry name" value="Glyco_trans_8"/>
</dbReference>
<evidence type="ECO:0000313" key="8">
    <source>
        <dbReference type="EMBL" id="VDK69998.1"/>
    </source>
</evidence>
<organism evidence="8 9">
    <name type="scientific">Dibothriocephalus latus</name>
    <name type="common">Fish tapeworm</name>
    <name type="synonym">Diphyllobothrium latum</name>
    <dbReference type="NCBI Taxonomy" id="60516"/>
    <lineage>
        <taxon>Eukaryota</taxon>
        <taxon>Metazoa</taxon>
        <taxon>Spiralia</taxon>
        <taxon>Lophotrochozoa</taxon>
        <taxon>Platyhelminthes</taxon>
        <taxon>Cestoda</taxon>
        <taxon>Eucestoda</taxon>
        <taxon>Diphyllobothriidea</taxon>
        <taxon>Diphyllobothriidae</taxon>
        <taxon>Dibothriocephalus</taxon>
    </lineage>
</organism>
<evidence type="ECO:0000256" key="5">
    <source>
        <dbReference type="ARBA" id="ARBA00023034"/>
    </source>
</evidence>
<comment type="subcellular location">
    <subcellularLocation>
        <location evidence="1">Golgi apparatus membrane</location>
        <topology evidence="1">Single-pass type II membrane protein</topology>
    </subcellularLocation>
</comment>
<keyword evidence="3" id="KW-0735">Signal-anchor</keyword>